<dbReference type="PANTHER" id="PTHR10131">
    <property type="entry name" value="TNF RECEPTOR ASSOCIATED FACTOR"/>
    <property type="match status" value="1"/>
</dbReference>
<dbReference type="AlphaFoldDB" id="A0A9D4PTJ8"/>
<organism evidence="8 9">
    <name type="scientific">Rhipicephalus sanguineus</name>
    <name type="common">Brown dog tick</name>
    <name type="synonym">Ixodes sanguineus</name>
    <dbReference type="NCBI Taxonomy" id="34632"/>
    <lineage>
        <taxon>Eukaryota</taxon>
        <taxon>Metazoa</taxon>
        <taxon>Ecdysozoa</taxon>
        <taxon>Arthropoda</taxon>
        <taxon>Chelicerata</taxon>
        <taxon>Arachnida</taxon>
        <taxon>Acari</taxon>
        <taxon>Parasitiformes</taxon>
        <taxon>Ixodida</taxon>
        <taxon>Ixodoidea</taxon>
        <taxon>Ixodidae</taxon>
        <taxon>Rhipicephalinae</taxon>
        <taxon>Rhipicephalus</taxon>
        <taxon>Rhipicephalus</taxon>
    </lineage>
</organism>
<dbReference type="PROSITE" id="PS00518">
    <property type="entry name" value="ZF_RING_1"/>
    <property type="match status" value="1"/>
</dbReference>
<dbReference type="InterPro" id="IPR017907">
    <property type="entry name" value="Znf_RING_CS"/>
</dbReference>
<keyword evidence="5" id="KW-0175">Coiled coil</keyword>
<evidence type="ECO:0000256" key="5">
    <source>
        <dbReference type="SAM" id="Coils"/>
    </source>
</evidence>
<dbReference type="GO" id="GO:0008270">
    <property type="term" value="F:zinc ion binding"/>
    <property type="evidence" value="ECO:0007669"/>
    <property type="project" value="UniProtKB-KW"/>
</dbReference>
<evidence type="ECO:0000256" key="4">
    <source>
        <dbReference type="PROSITE-ProRule" id="PRU00207"/>
    </source>
</evidence>
<dbReference type="GO" id="GO:0043122">
    <property type="term" value="P:regulation of canonical NF-kappaB signal transduction"/>
    <property type="evidence" value="ECO:0007669"/>
    <property type="project" value="TreeGrafter"/>
</dbReference>
<reference evidence="8" key="2">
    <citation type="submission" date="2021-09" db="EMBL/GenBank/DDBJ databases">
        <authorList>
            <person name="Jia N."/>
            <person name="Wang J."/>
            <person name="Shi W."/>
            <person name="Du L."/>
            <person name="Sun Y."/>
            <person name="Zhan W."/>
            <person name="Jiang J."/>
            <person name="Wang Q."/>
            <person name="Zhang B."/>
            <person name="Ji P."/>
            <person name="Sakyi L.B."/>
            <person name="Cui X."/>
            <person name="Yuan T."/>
            <person name="Jiang B."/>
            <person name="Yang W."/>
            <person name="Lam T.T.-Y."/>
            <person name="Chang Q."/>
            <person name="Ding S."/>
            <person name="Wang X."/>
            <person name="Zhu J."/>
            <person name="Ruan X."/>
            <person name="Zhao L."/>
            <person name="Wei J."/>
            <person name="Que T."/>
            <person name="Du C."/>
            <person name="Cheng J."/>
            <person name="Dai P."/>
            <person name="Han X."/>
            <person name="Huang E."/>
            <person name="Gao Y."/>
            <person name="Liu J."/>
            <person name="Shao H."/>
            <person name="Ye R."/>
            <person name="Li L."/>
            <person name="Wei W."/>
            <person name="Wang X."/>
            <person name="Wang C."/>
            <person name="Huo Q."/>
            <person name="Li W."/>
            <person name="Guo W."/>
            <person name="Chen H."/>
            <person name="Chen S."/>
            <person name="Zhou L."/>
            <person name="Zhou L."/>
            <person name="Ni X."/>
            <person name="Tian J."/>
            <person name="Zhou Y."/>
            <person name="Sheng Y."/>
            <person name="Liu T."/>
            <person name="Pan Y."/>
            <person name="Xia L."/>
            <person name="Li J."/>
            <person name="Zhao F."/>
            <person name="Cao W."/>
        </authorList>
    </citation>
    <scope>NUCLEOTIDE SEQUENCE</scope>
    <source>
        <strain evidence="8">Rsan-2018</strain>
        <tissue evidence="8">Larvae</tissue>
    </source>
</reference>
<proteinExistence type="predicted"/>
<dbReference type="PROSITE" id="PS50145">
    <property type="entry name" value="ZF_TRAF"/>
    <property type="match status" value="1"/>
</dbReference>
<keyword evidence="2 4" id="KW-0863">Zinc-finger</keyword>
<evidence type="ECO:0000259" key="7">
    <source>
        <dbReference type="PROSITE" id="PS50145"/>
    </source>
</evidence>
<keyword evidence="3 4" id="KW-0862">Zinc</keyword>
<evidence type="ECO:0000313" key="8">
    <source>
        <dbReference type="EMBL" id="KAH7952276.1"/>
    </source>
</evidence>
<dbReference type="EMBL" id="JABSTV010001251">
    <property type="protein sequence ID" value="KAH7952276.1"/>
    <property type="molecule type" value="Genomic_DNA"/>
</dbReference>
<name>A0A9D4PTJ8_RHISA</name>
<protein>
    <recommendedName>
        <fullName evidence="10">E3 ubiquitin-protein ligase NRDP1</fullName>
    </recommendedName>
</protein>
<feature type="zinc finger region" description="TRAF-type" evidence="4">
    <location>
        <begin position="140"/>
        <end position="191"/>
    </location>
</feature>
<comment type="caution">
    <text evidence="8">The sequence shown here is derived from an EMBL/GenBank/DDBJ whole genome shotgun (WGS) entry which is preliminary data.</text>
</comment>
<dbReference type="SMART" id="SM00184">
    <property type="entry name" value="RING"/>
    <property type="match status" value="1"/>
</dbReference>
<keyword evidence="1 4" id="KW-0479">Metal-binding</keyword>
<dbReference type="Proteomes" id="UP000821837">
    <property type="component" value="Chromosome 5"/>
</dbReference>
<evidence type="ECO:0000313" key="9">
    <source>
        <dbReference type="Proteomes" id="UP000821837"/>
    </source>
</evidence>
<sequence length="295" mass="32836">MASFAWDYWMPFSPSVAPSATRIAPRRTDLPTDATIYSVENFEPRPPPELVCSVCLGVYRDPVECPCRHVFCSECIHGWLANGTGLGAGSCPVCRQRSSPSQLMPVVPIVNNMIARLNVRCPNHGTGCNAKVAMEALNRHIETCPHRRVPCTDCGVQMRASELSVHQRERCSKRRVRCDRGCGLSLSAERLPGHNCIHEMRNYIASLDRQVERLQRQVDELTASLLAGPAPGISGFWPSHRMSTTILVVIRLEIRNQNQKNHRVILLPFFSKEPSKPTVDPGGALRPPRKMLAAL</sequence>
<dbReference type="InterPro" id="IPR001293">
    <property type="entry name" value="Znf_TRAF"/>
</dbReference>
<feature type="domain" description="TRAF-type" evidence="7">
    <location>
        <begin position="140"/>
        <end position="191"/>
    </location>
</feature>
<evidence type="ECO:0000256" key="2">
    <source>
        <dbReference type="ARBA" id="ARBA00022771"/>
    </source>
</evidence>
<feature type="domain" description="RING-type" evidence="6">
    <location>
        <begin position="52"/>
        <end position="95"/>
    </location>
</feature>
<accession>A0A9D4PTJ8</accession>
<reference evidence="8" key="1">
    <citation type="journal article" date="2020" name="Cell">
        <title>Large-Scale Comparative Analyses of Tick Genomes Elucidate Their Genetic Diversity and Vector Capacities.</title>
        <authorList>
            <consortium name="Tick Genome and Microbiome Consortium (TIGMIC)"/>
            <person name="Jia N."/>
            <person name="Wang J."/>
            <person name="Shi W."/>
            <person name="Du L."/>
            <person name="Sun Y."/>
            <person name="Zhan W."/>
            <person name="Jiang J.F."/>
            <person name="Wang Q."/>
            <person name="Zhang B."/>
            <person name="Ji P."/>
            <person name="Bell-Sakyi L."/>
            <person name="Cui X.M."/>
            <person name="Yuan T.T."/>
            <person name="Jiang B.G."/>
            <person name="Yang W.F."/>
            <person name="Lam T.T."/>
            <person name="Chang Q.C."/>
            <person name="Ding S.J."/>
            <person name="Wang X.J."/>
            <person name="Zhu J.G."/>
            <person name="Ruan X.D."/>
            <person name="Zhao L."/>
            <person name="Wei J.T."/>
            <person name="Ye R.Z."/>
            <person name="Que T.C."/>
            <person name="Du C.H."/>
            <person name="Zhou Y.H."/>
            <person name="Cheng J.X."/>
            <person name="Dai P.F."/>
            <person name="Guo W.B."/>
            <person name="Han X.H."/>
            <person name="Huang E.J."/>
            <person name="Li L.F."/>
            <person name="Wei W."/>
            <person name="Gao Y.C."/>
            <person name="Liu J.Z."/>
            <person name="Shao H.Z."/>
            <person name="Wang X."/>
            <person name="Wang C.C."/>
            <person name="Yang T.C."/>
            <person name="Huo Q.B."/>
            <person name="Li W."/>
            <person name="Chen H.Y."/>
            <person name="Chen S.E."/>
            <person name="Zhou L.G."/>
            <person name="Ni X.B."/>
            <person name="Tian J.H."/>
            <person name="Sheng Y."/>
            <person name="Liu T."/>
            <person name="Pan Y.S."/>
            <person name="Xia L.Y."/>
            <person name="Li J."/>
            <person name="Zhao F."/>
            <person name="Cao W.C."/>
        </authorList>
    </citation>
    <scope>NUCLEOTIDE SEQUENCE</scope>
    <source>
        <strain evidence="8">Rsan-2018</strain>
    </source>
</reference>
<gene>
    <name evidence="8" type="ORF">HPB52_021126</name>
</gene>
<dbReference type="Gene3D" id="3.30.40.10">
    <property type="entry name" value="Zinc/RING finger domain, C3HC4 (zinc finger)"/>
    <property type="match status" value="2"/>
</dbReference>
<dbReference type="VEuPathDB" id="VectorBase:RSAN_035103"/>
<evidence type="ECO:0008006" key="10">
    <source>
        <dbReference type="Google" id="ProtNLM"/>
    </source>
</evidence>
<dbReference type="PANTHER" id="PTHR10131:SF157">
    <property type="entry name" value="RECEPTOR-ASSOCIATED FACTOR, PUTATIVE-RELATED"/>
    <property type="match status" value="1"/>
</dbReference>
<evidence type="ECO:0000259" key="6">
    <source>
        <dbReference type="PROSITE" id="PS50089"/>
    </source>
</evidence>
<evidence type="ECO:0000256" key="1">
    <source>
        <dbReference type="ARBA" id="ARBA00022723"/>
    </source>
</evidence>
<dbReference type="Pfam" id="PF13923">
    <property type="entry name" value="zf-C3HC4_2"/>
    <property type="match status" value="1"/>
</dbReference>
<dbReference type="InterPro" id="IPR013083">
    <property type="entry name" value="Znf_RING/FYVE/PHD"/>
</dbReference>
<evidence type="ECO:0000256" key="3">
    <source>
        <dbReference type="ARBA" id="ARBA00022833"/>
    </source>
</evidence>
<dbReference type="PROSITE" id="PS50089">
    <property type="entry name" value="ZF_RING_2"/>
    <property type="match status" value="1"/>
</dbReference>
<dbReference type="SUPFAM" id="SSF57850">
    <property type="entry name" value="RING/U-box"/>
    <property type="match status" value="1"/>
</dbReference>
<dbReference type="SUPFAM" id="SSF49599">
    <property type="entry name" value="TRAF domain-like"/>
    <property type="match status" value="1"/>
</dbReference>
<dbReference type="InterPro" id="IPR001841">
    <property type="entry name" value="Znf_RING"/>
</dbReference>
<feature type="coiled-coil region" evidence="5">
    <location>
        <begin position="197"/>
        <end position="224"/>
    </location>
</feature>
<keyword evidence="9" id="KW-1185">Reference proteome</keyword>